<proteinExistence type="inferred from homology"/>
<dbReference type="InParanoid" id="A0A1Y1UAF6"/>
<dbReference type="GO" id="GO:0004351">
    <property type="term" value="F:glutamate decarboxylase activity"/>
    <property type="evidence" value="ECO:0007669"/>
    <property type="project" value="UniProtKB-EC"/>
</dbReference>
<dbReference type="Pfam" id="PF00282">
    <property type="entry name" value="Pyridoxal_deC"/>
    <property type="match status" value="1"/>
</dbReference>
<name>A0A1Y1UAF6_9TREE</name>
<evidence type="ECO:0000256" key="7">
    <source>
        <dbReference type="PIRSR" id="PIRSR602129-50"/>
    </source>
</evidence>
<organism evidence="11 12">
    <name type="scientific">Kockovaella imperatae</name>
    <dbReference type="NCBI Taxonomy" id="4999"/>
    <lineage>
        <taxon>Eukaryota</taxon>
        <taxon>Fungi</taxon>
        <taxon>Dikarya</taxon>
        <taxon>Basidiomycota</taxon>
        <taxon>Agaricomycotina</taxon>
        <taxon>Tremellomycetes</taxon>
        <taxon>Tremellales</taxon>
        <taxon>Cuniculitremaceae</taxon>
        <taxon>Kockovaella</taxon>
    </lineage>
</organism>
<dbReference type="Gene3D" id="3.90.1150.160">
    <property type="match status" value="1"/>
</dbReference>
<dbReference type="InterPro" id="IPR010107">
    <property type="entry name" value="Glutamate_decarboxylase"/>
</dbReference>
<dbReference type="Proteomes" id="UP000193218">
    <property type="component" value="Unassembled WGS sequence"/>
</dbReference>
<accession>A0A1Y1UAF6</accession>
<dbReference type="PANTHER" id="PTHR43321:SF3">
    <property type="entry name" value="GLUTAMATE DECARBOXYLASE"/>
    <property type="match status" value="1"/>
</dbReference>
<dbReference type="OrthoDB" id="5152799at2759"/>
<feature type="modified residue" description="N6-(pyridoxal phosphate)lysine" evidence="7">
    <location>
        <position position="297"/>
    </location>
</feature>
<evidence type="ECO:0000256" key="6">
    <source>
        <dbReference type="ARBA" id="ARBA00048868"/>
    </source>
</evidence>
<dbReference type="RefSeq" id="XP_021869234.1">
    <property type="nucleotide sequence ID" value="XM_022016638.1"/>
</dbReference>
<dbReference type="STRING" id="4999.A0A1Y1UAF6"/>
<evidence type="ECO:0000256" key="1">
    <source>
        <dbReference type="ARBA" id="ARBA00001933"/>
    </source>
</evidence>
<dbReference type="EC" id="4.1.1.15" evidence="3 9"/>
<reference evidence="11 12" key="1">
    <citation type="submission" date="2017-03" db="EMBL/GenBank/DDBJ databases">
        <title>Widespread Adenine N6-methylation of Active Genes in Fungi.</title>
        <authorList>
            <consortium name="DOE Joint Genome Institute"/>
            <person name="Mondo S.J."/>
            <person name="Dannebaum R.O."/>
            <person name="Kuo R.C."/>
            <person name="Louie K.B."/>
            <person name="Bewick A.J."/>
            <person name="Labutti K."/>
            <person name="Haridas S."/>
            <person name="Kuo A."/>
            <person name="Salamov A."/>
            <person name="Ahrendt S.R."/>
            <person name="Lau R."/>
            <person name="Bowen B.P."/>
            <person name="Lipzen A."/>
            <person name="Sullivan W."/>
            <person name="Andreopoulos W.B."/>
            <person name="Clum A."/>
            <person name="Lindquist E."/>
            <person name="Daum C."/>
            <person name="Northen T.R."/>
            <person name="Ramamoorthy G."/>
            <person name="Schmitz R.J."/>
            <person name="Gryganskyi A."/>
            <person name="Culley D."/>
            <person name="Magnuson J."/>
            <person name="James T.Y."/>
            <person name="O'Malley M.A."/>
            <person name="Stajich J.E."/>
            <person name="Spatafora J.W."/>
            <person name="Visel A."/>
            <person name="Grigoriev I.V."/>
        </authorList>
    </citation>
    <scope>NUCLEOTIDE SEQUENCE [LARGE SCALE GENOMIC DNA]</scope>
    <source>
        <strain evidence="11 12">NRRL Y-17943</strain>
    </source>
</reference>
<feature type="compositionally biased region" description="Polar residues" evidence="10">
    <location>
        <begin position="510"/>
        <end position="519"/>
    </location>
</feature>
<evidence type="ECO:0000256" key="4">
    <source>
        <dbReference type="ARBA" id="ARBA00022898"/>
    </source>
</evidence>
<evidence type="ECO:0000256" key="10">
    <source>
        <dbReference type="SAM" id="MobiDB-lite"/>
    </source>
</evidence>
<evidence type="ECO:0000313" key="12">
    <source>
        <dbReference type="Proteomes" id="UP000193218"/>
    </source>
</evidence>
<dbReference type="Gene3D" id="4.10.280.50">
    <property type="match status" value="1"/>
</dbReference>
<comment type="similarity">
    <text evidence="2 8">Belongs to the group II decarboxylase family.</text>
</comment>
<dbReference type="InterPro" id="IPR002129">
    <property type="entry name" value="PyrdxlP-dep_de-COase"/>
</dbReference>
<dbReference type="GeneID" id="33558447"/>
<dbReference type="EMBL" id="NBSH01000012">
    <property type="protein sequence ID" value="ORX35018.1"/>
    <property type="molecule type" value="Genomic_DNA"/>
</dbReference>
<dbReference type="SUPFAM" id="SSF53383">
    <property type="entry name" value="PLP-dependent transferases"/>
    <property type="match status" value="1"/>
</dbReference>
<comment type="catalytic activity">
    <reaction evidence="6 9">
        <text>L-glutamate + H(+) = 4-aminobutanoate + CO2</text>
        <dbReference type="Rhea" id="RHEA:17785"/>
        <dbReference type="ChEBI" id="CHEBI:15378"/>
        <dbReference type="ChEBI" id="CHEBI:16526"/>
        <dbReference type="ChEBI" id="CHEBI:29985"/>
        <dbReference type="ChEBI" id="CHEBI:59888"/>
        <dbReference type="EC" id="4.1.1.15"/>
    </reaction>
</comment>
<feature type="region of interest" description="Disordered" evidence="10">
    <location>
        <begin position="510"/>
        <end position="552"/>
    </location>
</feature>
<comment type="caution">
    <text evidence="11">The sequence shown here is derived from an EMBL/GenBank/DDBJ whole genome shotgun (WGS) entry which is preliminary data.</text>
</comment>
<feature type="compositionally biased region" description="Polar residues" evidence="10">
    <location>
        <begin position="542"/>
        <end position="552"/>
    </location>
</feature>
<dbReference type="GO" id="GO:0006538">
    <property type="term" value="P:L-glutamate catabolic process"/>
    <property type="evidence" value="ECO:0007669"/>
    <property type="project" value="TreeGrafter"/>
</dbReference>
<dbReference type="PANTHER" id="PTHR43321">
    <property type="entry name" value="GLUTAMATE DECARBOXYLASE"/>
    <property type="match status" value="1"/>
</dbReference>
<dbReference type="Gene3D" id="3.40.640.10">
    <property type="entry name" value="Type I PLP-dependent aspartate aminotransferase-like (Major domain)"/>
    <property type="match status" value="1"/>
</dbReference>
<evidence type="ECO:0000256" key="8">
    <source>
        <dbReference type="RuleBase" id="RU000382"/>
    </source>
</evidence>
<keyword evidence="12" id="KW-1185">Reference proteome</keyword>
<comment type="cofactor">
    <cofactor evidence="1 7 8">
        <name>pyridoxal 5'-phosphate</name>
        <dbReference type="ChEBI" id="CHEBI:597326"/>
    </cofactor>
</comment>
<evidence type="ECO:0000313" key="11">
    <source>
        <dbReference type="EMBL" id="ORX35018.1"/>
    </source>
</evidence>
<dbReference type="AlphaFoldDB" id="A0A1Y1UAF6"/>
<dbReference type="GO" id="GO:0030170">
    <property type="term" value="F:pyridoxal phosphate binding"/>
    <property type="evidence" value="ECO:0007669"/>
    <property type="project" value="InterPro"/>
</dbReference>
<evidence type="ECO:0000256" key="5">
    <source>
        <dbReference type="ARBA" id="ARBA00023239"/>
    </source>
</evidence>
<feature type="compositionally biased region" description="Basic and acidic residues" evidence="10">
    <location>
        <begin position="529"/>
        <end position="541"/>
    </location>
</feature>
<dbReference type="NCBIfam" id="TIGR01788">
    <property type="entry name" value="Glu-decarb-GAD"/>
    <property type="match status" value="1"/>
</dbReference>
<dbReference type="GO" id="GO:0005829">
    <property type="term" value="C:cytosol"/>
    <property type="evidence" value="ECO:0007669"/>
    <property type="project" value="TreeGrafter"/>
</dbReference>
<dbReference type="InterPro" id="IPR015421">
    <property type="entry name" value="PyrdxlP-dep_Trfase_major"/>
</dbReference>
<keyword evidence="9" id="KW-0210">Decarboxylase</keyword>
<gene>
    <name evidence="11" type="ORF">BD324DRAFT_633628</name>
</gene>
<protein>
    <recommendedName>
        <fullName evidence="3 9">Glutamate decarboxylase</fullName>
        <ecNumber evidence="3 9">4.1.1.15</ecNumber>
    </recommendedName>
</protein>
<dbReference type="FunFam" id="4.10.280.50:FF:000001">
    <property type="entry name" value="Glutamate decarboxylase"/>
    <property type="match status" value="1"/>
</dbReference>
<evidence type="ECO:0000256" key="2">
    <source>
        <dbReference type="ARBA" id="ARBA00009533"/>
    </source>
</evidence>
<evidence type="ECO:0000256" key="9">
    <source>
        <dbReference type="RuleBase" id="RU361171"/>
    </source>
</evidence>
<evidence type="ECO:0000256" key="3">
    <source>
        <dbReference type="ARBA" id="ARBA00012421"/>
    </source>
</evidence>
<dbReference type="InterPro" id="IPR015424">
    <property type="entry name" value="PyrdxlP-dep_Trfase"/>
</dbReference>
<keyword evidence="4 7" id="KW-0663">Pyridoxal phosphate</keyword>
<dbReference type="FunFam" id="3.40.640.10:FF:000017">
    <property type="entry name" value="Glutamate decarboxylase"/>
    <property type="match status" value="1"/>
</dbReference>
<keyword evidence="5 8" id="KW-0456">Lyase</keyword>
<sequence length="552" mass="61654">MALGRHVDADKLIAASRDHPAHKHTSARHDLHDNPFLSRYDVETELPKYRLPDKGADGKVVYQILHDELMLDGNPSMNLASFVNTWAPDEARTLMMENLNKNLVDQDEYPAAQEIHERCVSMISHLWHAPPENKAMGTATTGSSEAIMLGGMALKRKWQERMKAKGKDIHNPGPNIVMGAEAQVALEKFARYFEVEARLVPVTKESNYAMSAKDAMKYVDENTIGIFVIMGSTYTGTFESVQEMSDELDKYEAETGNYVPIHVDAASGGFVAPFVYPHLTWDFKLPRVHSINTSGHKYGMSTVGVGWIIWRGADYLPKELIFELHYLGATDYSFNLNFSRPAHPILAQMFNFLNLGFDGYRRIMVNNLSKARLISRALEGTGWYTCVSNVHIPKAAPSQSVGEKISQVIGHVEKKTPAIDGPEHYLEGLPVVSFRFSDQFKAENPGIKQSWIQLQLRGLGWIVPNYPLPPSCDDTEILRVVVRESLSGDLARKLIEDIVQVTEQLLSDQGPSLSMSTANKVRRSTGPGSEDRSDGIDKDHASQNTKTWAKPC</sequence>